<dbReference type="Proteomes" id="UP001186974">
    <property type="component" value="Unassembled WGS sequence"/>
</dbReference>
<organism evidence="1 2">
    <name type="scientific">Coniosporium uncinatum</name>
    <dbReference type="NCBI Taxonomy" id="93489"/>
    <lineage>
        <taxon>Eukaryota</taxon>
        <taxon>Fungi</taxon>
        <taxon>Dikarya</taxon>
        <taxon>Ascomycota</taxon>
        <taxon>Pezizomycotina</taxon>
        <taxon>Dothideomycetes</taxon>
        <taxon>Dothideomycetes incertae sedis</taxon>
        <taxon>Coniosporium</taxon>
    </lineage>
</organism>
<accession>A0ACC3D3X7</accession>
<reference evidence="1" key="1">
    <citation type="submission" date="2024-09" db="EMBL/GenBank/DDBJ databases">
        <title>Black Yeasts Isolated from many extreme environments.</title>
        <authorList>
            <person name="Coleine C."/>
            <person name="Stajich J.E."/>
            <person name="Selbmann L."/>
        </authorList>
    </citation>
    <scope>NUCLEOTIDE SEQUENCE</scope>
    <source>
        <strain evidence="1">CCFEE 5737</strain>
    </source>
</reference>
<keyword evidence="2" id="KW-1185">Reference proteome</keyword>
<evidence type="ECO:0000313" key="2">
    <source>
        <dbReference type="Proteomes" id="UP001186974"/>
    </source>
</evidence>
<sequence>LYSLYLTPNFDSIIAPLYINSTSTTPFVRLAVAHELRTAAQAELLKHHTIVNPSTIYTEAEEAFRDLADKLGEDRWFFGEANPGLFDAAVFAYTHLLLDQDLGAGWQDKRLQRAVSMHDNLVQHRNRIWDLYYKA</sequence>
<dbReference type="EMBL" id="JAWDJW010007816">
    <property type="protein sequence ID" value="KAK3061484.1"/>
    <property type="molecule type" value="Genomic_DNA"/>
</dbReference>
<proteinExistence type="predicted"/>
<comment type="caution">
    <text evidence="1">The sequence shown here is derived from an EMBL/GenBank/DDBJ whole genome shotgun (WGS) entry which is preliminary data.</text>
</comment>
<evidence type="ECO:0000313" key="1">
    <source>
        <dbReference type="EMBL" id="KAK3061484.1"/>
    </source>
</evidence>
<protein>
    <submittedName>
        <fullName evidence="1">Uncharacterized protein</fullName>
    </submittedName>
</protein>
<name>A0ACC3D3X7_9PEZI</name>
<feature type="non-terminal residue" evidence="1">
    <location>
        <position position="1"/>
    </location>
</feature>
<gene>
    <name evidence="1" type="ORF">LTS18_006105</name>
</gene>